<evidence type="ECO:0000313" key="2">
    <source>
        <dbReference type="EMBL" id="TXI58725.1"/>
    </source>
</evidence>
<evidence type="ECO:0000313" key="1">
    <source>
        <dbReference type="EMBL" id="KKC01297.1"/>
    </source>
</evidence>
<name>A0A0F5N2X4_9MYCO</name>
<dbReference type="RefSeq" id="WP_046187776.1">
    <property type="nucleotide sequence ID" value="NZ_JACKUJ010000047.1"/>
</dbReference>
<accession>A0A0F5N2X4</accession>
<dbReference type="OrthoDB" id="5120343at2"/>
<dbReference type="PATRIC" id="fig|342002.3.peg.586"/>
<proteinExistence type="predicted"/>
<evidence type="ECO:0000313" key="4">
    <source>
        <dbReference type="Proteomes" id="UP000321797"/>
    </source>
</evidence>
<gene>
    <name evidence="2" type="ORF">E6Q54_04610</name>
    <name evidence="1" type="ORF">WR43_01155</name>
</gene>
<reference evidence="2 4" key="3">
    <citation type="submission" date="2018-09" db="EMBL/GenBank/DDBJ databases">
        <title>Metagenome Assembled Genomes from an Advanced Water Purification Facility.</title>
        <authorList>
            <person name="Stamps B.W."/>
            <person name="Spear J.R."/>
        </authorList>
    </citation>
    <scope>NUCLEOTIDE SEQUENCE [LARGE SCALE GENOMIC DNA]</scope>
    <source>
        <strain evidence="2">Bin_29_2</strain>
    </source>
</reference>
<protein>
    <submittedName>
        <fullName evidence="1">Dihydrodiol dehydrogenase</fullName>
    </submittedName>
</protein>
<dbReference type="AlphaFoldDB" id="A0A0F5N2X4"/>
<dbReference type="EMBL" id="SSGD01000022">
    <property type="protein sequence ID" value="TXI58725.1"/>
    <property type="molecule type" value="Genomic_DNA"/>
</dbReference>
<evidence type="ECO:0000313" key="3">
    <source>
        <dbReference type="Proteomes" id="UP000034416"/>
    </source>
</evidence>
<sequence>MSGLDDLIARSVGDTITIANEFTEVTVRRVDTRNGSRLLITSPRSGQWISLDALELEAVTWQNAYTLAAMVGNMHQPLLSDDSDLP</sequence>
<reference evidence="3" key="1">
    <citation type="submission" date="2015-04" db="EMBL/GenBank/DDBJ databases">
        <title>Genome sequence of Mycobacterium arupense GUC1.</title>
        <authorList>
            <person name="Greninger A.L."/>
            <person name="Cunningham G."/>
            <person name="Chiu C.Y."/>
            <person name="Miller S."/>
        </authorList>
    </citation>
    <scope>NUCLEOTIDE SEQUENCE [LARGE SCALE GENOMIC DNA]</scope>
    <source>
        <strain evidence="3">GUC1</strain>
    </source>
</reference>
<organism evidence="1 3">
    <name type="scientific">Mycolicibacter arupensis</name>
    <dbReference type="NCBI Taxonomy" id="342002"/>
    <lineage>
        <taxon>Bacteria</taxon>
        <taxon>Bacillati</taxon>
        <taxon>Actinomycetota</taxon>
        <taxon>Actinomycetes</taxon>
        <taxon>Mycobacteriales</taxon>
        <taxon>Mycobacteriaceae</taxon>
        <taxon>Mycolicibacter</taxon>
    </lineage>
</organism>
<reference evidence="1" key="2">
    <citation type="submission" date="2015-04" db="EMBL/GenBank/DDBJ databases">
        <title>Genome sequence of Mycobacterium arupense strain GUC1.</title>
        <authorList>
            <person name="Greninger A.L."/>
            <person name="Cunningham G."/>
            <person name="Chiu C.Y."/>
            <person name="Miller S."/>
        </authorList>
    </citation>
    <scope>NUCLEOTIDE SEQUENCE</scope>
    <source>
        <strain evidence="1">GUC1</strain>
    </source>
</reference>
<dbReference type="Proteomes" id="UP000321797">
    <property type="component" value="Unassembled WGS sequence"/>
</dbReference>
<dbReference type="EMBL" id="LASW01000002">
    <property type="protein sequence ID" value="KKC01297.1"/>
    <property type="molecule type" value="Genomic_DNA"/>
</dbReference>
<dbReference type="STRING" id="342002.BST15_07355"/>
<comment type="caution">
    <text evidence="1">The sequence shown here is derived from an EMBL/GenBank/DDBJ whole genome shotgun (WGS) entry which is preliminary data.</text>
</comment>
<dbReference type="Proteomes" id="UP000034416">
    <property type="component" value="Unassembled WGS sequence"/>
</dbReference>